<dbReference type="AlphaFoldDB" id="A0A239ANZ1"/>
<sequence length="256" mass="27760">MTIEPGSDLYACAQIVERGDPERFAAAMASPVSARAVLFPLYAFNVEVSRAPWVTQEPMIARMRLQWWHDALEEIAAGGFVRRHEVVTPLAQALAGVDPAPLMAAIDAREADLDRAPFADEAALLDYLEKTSGGIAVVALIALGAPRERASAALPIARGAALARYLQAVPELEARGKLPLPDGRPEALAQLARRQLDDMPRGLRAQRRSLGAAGPALREFALARPLLEVVARDPAVVAEGRLQLSEFQRRWRLLLG</sequence>
<dbReference type="InterPro" id="IPR008949">
    <property type="entry name" value="Isoprenoid_synthase_dom_sf"/>
</dbReference>
<organism evidence="1 2">
    <name type="scientific">Antarctobacter heliothermus</name>
    <dbReference type="NCBI Taxonomy" id="74033"/>
    <lineage>
        <taxon>Bacteria</taxon>
        <taxon>Pseudomonadati</taxon>
        <taxon>Pseudomonadota</taxon>
        <taxon>Alphaproteobacteria</taxon>
        <taxon>Rhodobacterales</taxon>
        <taxon>Roseobacteraceae</taxon>
        <taxon>Antarctobacter</taxon>
    </lineage>
</organism>
<dbReference type="Proteomes" id="UP000198440">
    <property type="component" value="Unassembled WGS sequence"/>
</dbReference>
<proteinExistence type="predicted"/>
<dbReference type="EMBL" id="FZON01000001">
    <property type="protein sequence ID" value="SNR97259.1"/>
    <property type="molecule type" value="Genomic_DNA"/>
</dbReference>
<reference evidence="1 2" key="1">
    <citation type="submission" date="2017-06" db="EMBL/GenBank/DDBJ databases">
        <authorList>
            <person name="Kim H.J."/>
            <person name="Triplett B.A."/>
        </authorList>
    </citation>
    <scope>NUCLEOTIDE SEQUENCE [LARGE SCALE GENOMIC DNA]</scope>
    <source>
        <strain evidence="1 2">DSM 11445</strain>
    </source>
</reference>
<evidence type="ECO:0000313" key="2">
    <source>
        <dbReference type="Proteomes" id="UP000198440"/>
    </source>
</evidence>
<gene>
    <name evidence="1" type="ORF">SAMN04488078_100136</name>
</gene>
<dbReference type="InterPro" id="IPR002060">
    <property type="entry name" value="Squ/phyt_synthse"/>
</dbReference>
<name>A0A239ANZ1_9RHOB</name>
<accession>A0A239ANZ1</accession>
<dbReference type="Gene3D" id="1.10.600.10">
    <property type="entry name" value="Farnesyl Diphosphate Synthase"/>
    <property type="match status" value="1"/>
</dbReference>
<dbReference type="Pfam" id="PF00494">
    <property type="entry name" value="SQS_PSY"/>
    <property type="match status" value="1"/>
</dbReference>
<dbReference type="SUPFAM" id="SSF48576">
    <property type="entry name" value="Terpenoid synthases"/>
    <property type="match status" value="1"/>
</dbReference>
<protein>
    <submittedName>
        <fullName evidence="1">Phytoene/squalene synthetase</fullName>
    </submittedName>
</protein>
<evidence type="ECO:0000313" key="1">
    <source>
        <dbReference type="EMBL" id="SNR97259.1"/>
    </source>
</evidence>